<name>H7EIJ6_9SPIR</name>
<dbReference type="InterPro" id="IPR013783">
    <property type="entry name" value="Ig-like_fold"/>
</dbReference>
<evidence type="ECO:0000313" key="3">
    <source>
        <dbReference type="EMBL" id="EIC02647.1"/>
    </source>
</evidence>
<dbReference type="InterPro" id="IPR014756">
    <property type="entry name" value="Ig_E-set"/>
</dbReference>
<feature type="signal peptide" evidence="1">
    <location>
        <begin position="1"/>
        <end position="18"/>
    </location>
</feature>
<evidence type="ECO:0000259" key="2">
    <source>
        <dbReference type="PROSITE" id="PS51166"/>
    </source>
</evidence>
<gene>
    <name evidence="3" type="ORF">TresaDRAFT_1927</name>
</gene>
<dbReference type="STRING" id="907348.TresaDRAFT_1927"/>
<dbReference type="OrthoDB" id="355606at2"/>
<dbReference type="Proteomes" id="UP000003571">
    <property type="component" value="Unassembled WGS sequence"/>
</dbReference>
<dbReference type="SUPFAM" id="SSF81296">
    <property type="entry name" value="E set domains"/>
    <property type="match status" value="1"/>
</dbReference>
<sequence>MKKILAAYSALLAASAAAADVRAGNVQDGTAELIFSYENPEAEKVSLVGDFNGWNMEADAMENDGGTWTLSLRIPAGSSVTYKFVADGNWISDPNAPDSSDDGFGGKNGVVTVTADGKIGKPLPKAKPREQHVEFHTWTNIGFQNCWTTAKNGGEEYSGDFSEDSAGLGFKSYWKFTGNATPSVPIFLELATAENESFSNIYEKGSLSWGDGFRDFALGLFSPISYANDGTSADLDDDDGDLSYLGHLKFGISSPYVKYTMGWKYAGLPGHTSANWTTVDPEWEAGYEATGGFGHLETGEKLGSIIADATGGAVKVTAALSLNRSADRKGRRFGLYSWISADILGKHSVDFQYNGAYGDTNERAFDDIVEADLIAGYKGAFGPLTVKANALANFYGNSKSTGESGKVVRYDPDSPDVGGVEWNPDNKLDNLAANANASLDWAPFRIVMGGRFRGYQAHMLYVKEGYQEEEQENQLSRQLGPVNTQRYFADIGCSVSDALSLGIAPYMQMNLTKDEGHSFYKDTGNIEFVVRPRFFYDLSKTLGRKSSVDGYIEGSFMSADDDRYARGNESRSAIISEAGLRFIPRSGITLMYGFNGNPTHGVYYDAKVQDYALHSLLASLDVPLGITVMAGAGIRQAYSGVGDFSETGISPWGFAFGARKVIDRTWNVTLHGEFSYNFDPFAGFGSMSGKFFLRDYVLDRDNDWAANLAKLRIGVNIDF</sequence>
<dbReference type="InterPro" id="IPR002044">
    <property type="entry name" value="CBM20"/>
</dbReference>
<dbReference type="RefSeq" id="WP_002702790.1">
    <property type="nucleotide sequence ID" value="NZ_AGRW01000036.1"/>
</dbReference>
<keyword evidence="3" id="KW-0378">Hydrolase</keyword>
<feature type="chain" id="PRO_5003609167" evidence="1">
    <location>
        <begin position="19"/>
        <end position="719"/>
    </location>
</feature>
<feature type="domain" description="CBM20" evidence="2">
    <location>
        <begin position="25"/>
        <end position="117"/>
    </location>
</feature>
<evidence type="ECO:0000313" key="4">
    <source>
        <dbReference type="Proteomes" id="UP000003571"/>
    </source>
</evidence>
<comment type="caution">
    <text evidence="3">The sequence shown here is derived from an EMBL/GenBank/DDBJ whole genome shotgun (WGS) entry which is preliminary data.</text>
</comment>
<accession>H7EIJ6</accession>
<protein>
    <submittedName>
        <fullName evidence="3">Glycoside hydrolase family 13 domain protein</fullName>
    </submittedName>
</protein>
<dbReference type="EMBL" id="AGRW01000036">
    <property type="protein sequence ID" value="EIC02647.1"/>
    <property type="molecule type" value="Genomic_DNA"/>
</dbReference>
<dbReference type="eggNOG" id="COG0296">
    <property type="taxonomic scope" value="Bacteria"/>
</dbReference>
<keyword evidence="1" id="KW-0732">Signal</keyword>
<proteinExistence type="predicted"/>
<dbReference type="AlphaFoldDB" id="H7EIJ6"/>
<dbReference type="GO" id="GO:0004553">
    <property type="term" value="F:hydrolase activity, hydrolyzing O-glycosyl compounds"/>
    <property type="evidence" value="ECO:0007669"/>
    <property type="project" value="InterPro"/>
</dbReference>
<dbReference type="PROSITE" id="PS51166">
    <property type="entry name" value="CBM20"/>
    <property type="match status" value="1"/>
</dbReference>
<dbReference type="InterPro" id="IPR004193">
    <property type="entry name" value="Glyco_hydro_13_N"/>
</dbReference>
<dbReference type="Gene3D" id="2.60.40.10">
    <property type="entry name" value="Immunoglobulins"/>
    <property type="match status" value="1"/>
</dbReference>
<keyword evidence="4" id="KW-1185">Reference proteome</keyword>
<dbReference type="GO" id="GO:0005975">
    <property type="term" value="P:carbohydrate metabolic process"/>
    <property type="evidence" value="ECO:0007669"/>
    <property type="project" value="InterPro"/>
</dbReference>
<dbReference type="Pfam" id="PF02922">
    <property type="entry name" value="CBM_48"/>
    <property type="match status" value="1"/>
</dbReference>
<dbReference type="GO" id="GO:2001070">
    <property type="term" value="F:starch binding"/>
    <property type="evidence" value="ECO:0007669"/>
    <property type="project" value="InterPro"/>
</dbReference>
<dbReference type="CDD" id="cd07184">
    <property type="entry name" value="E_set_Isoamylase_like_N"/>
    <property type="match status" value="1"/>
</dbReference>
<evidence type="ECO:0000256" key="1">
    <source>
        <dbReference type="SAM" id="SignalP"/>
    </source>
</evidence>
<dbReference type="PATRIC" id="fig|907348.3.peg.646"/>
<organism evidence="3 4">
    <name type="scientific">Treponema saccharophilum DSM 2985</name>
    <dbReference type="NCBI Taxonomy" id="907348"/>
    <lineage>
        <taxon>Bacteria</taxon>
        <taxon>Pseudomonadati</taxon>
        <taxon>Spirochaetota</taxon>
        <taxon>Spirochaetia</taxon>
        <taxon>Spirochaetales</taxon>
        <taxon>Treponemataceae</taxon>
        <taxon>Treponema</taxon>
    </lineage>
</organism>
<reference evidence="3 4" key="1">
    <citation type="submission" date="2011-09" db="EMBL/GenBank/DDBJ databases">
        <title>The draft genome of Treponema saccharophilum DSM 2985.</title>
        <authorList>
            <consortium name="US DOE Joint Genome Institute (JGI-PGF)"/>
            <person name="Lucas S."/>
            <person name="Copeland A."/>
            <person name="Lapidus A."/>
            <person name="Glavina del Rio T."/>
            <person name="Dalin E."/>
            <person name="Tice H."/>
            <person name="Bruce D."/>
            <person name="Goodwin L."/>
            <person name="Pitluck S."/>
            <person name="Peters L."/>
            <person name="Kyrpides N."/>
            <person name="Mavromatis K."/>
            <person name="Ivanova N."/>
            <person name="Markowitz V."/>
            <person name="Cheng J.-F."/>
            <person name="Hugenholtz P."/>
            <person name="Woyke T."/>
            <person name="Wu D."/>
            <person name="Gronow S."/>
            <person name="Wellnitz S."/>
            <person name="Brambilla E."/>
            <person name="Klenk H.-P."/>
            <person name="Eisen J.A."/>
        </authorList>
    </citation>
    <scope>NUCLEOTIDE SEQUENCE [LARGE SCALE GENOMIC DNA]</scope>
    <source>
        <strain evidence="3 4">DSM 2985</strain>
    </source>
</reference>